<keyword evidence="7" id="KW-0998">Cell outer membrane</keyword>
<comment type="similarity">
    <text evidence="2">Belongs to the OmpP1/FadL family.</text>
</comment>
<evidence type="ECO:0000256" key="8">
    <source>
        <dbReference type="SAM" id="SignalP"/>
    </source>
</evidence>
<dbReference type="GO" id="GO:0015483">
    <property type="term" value="F:long-chain fatty acid transporting porin activity"/>
    <property type="evidence" value="ECO:0007669"/>
    <property type="project" value="TreeGrafter"/>
</dbReference>
<proteinExistence type="inferred from homology"/>
<keyword evidence="10" id="KW-1185">Reference proteome</keyword>
<feature type="chain" id="PRO_5005639483" evidence="8">
    <location>
        <begin position="24"/>
        <end position="419"/>
    </location>
</feature>
<evidence type="ECO:0000313" key="9">
    <source>
        <dbReference type="EMBL" id="KKI99715.1"/>
    </source>
</evidence>
<dbReference type="Gene3D" id="2.40.160.60">
    <property type="entry name" value="Outer membrane protein transport protein (OMPP1/FadL/TodX)"/>
    <property type="match status" value="1"/>
</dbReference>
<feature type="signal peptide" evidence="8">
    <location>
        <begin position="1"/>
        <end position="23"/>
    </location>
</feature>
<evidence type="ECO:0000256" key="7">
    <source>
        <dbReference type="ARBA" id="ARBA00023237"/>
    </source>
</evidence>
<keyword evidence="6" id="KW-0472">Membrane</keyword>
<dbReference type="Pfam" id="PF03349">
    <property type="entry name" value="Toluene_X"/>
    <property type="match status" value="1"/>
</dbReference>
<evidence type="ECO:0000256" key="6">
    <source>
        <dbReference type="ARBA" id="ARBA00023136"/>
    </source>
</evidence>
<dbReference type="PANTHER" id="PTHR35093:SF8">
    <property type="entry name" value="OUTER MEMBRANE PROTEIN NMB0088-RELATED"/>
    <property type="match status" value="1"/>
</dbReference>
<evidence type="ECO:0000256" key="1">
    <source>
        <dbReference type="ARBA" id="ARBA00004571"/>
    </source>
</evidence>
<dbReference type="GO" id="GO:0009279">
    <property type="term" value="C:cell outer membrane"/>
    <property type="evidence" value="ECO:0007669"/>
    <property type="project" value="UniProtKB-SubCell"/>
</dbReference>
<accession>A0A0M2PT57</accession>
<comment type="subcellular location">
    <subcellularLocation>
        <location evidence="1">Cell outer membrane</location>
        <topology evidence="1">Multi-pass membrane protein</topology>
    </subcellularLocation>
</comment>
<comment type="caution">
    <text evidence="9">The sequence shown here is derived from an EMBL/GenBank/DDBJ whole genome shotgun (WGS) entry which is preliminary data.</text>
</comment>
<dbReference type="SUPFAM" id="SSF56935">
    <property type="entry name" value="Porins"/>
    <property type="match status" value="1"/>
</dbReference>
<gene>
    <name evidence="9" type="ORF">PROH_07485</name>
</gene>
<reference evidence="9" key="1">
    <citation type="submission" date="2012-04" db="EMBL/GenBank/DDBJ databases">
        <authorList>
            <person name="Borisov I.G."/>
            <person name="Ivanikova N.V."/>
            <person name="Pinevich A.V."/>
        </authorList>
    </citation>
    <scope>NUCLEOTIDE SEQUENCE [LARGE SCALE GENOMIC DNA]</scope>
    <source>
        <strain evidence="9">CALU 1027</strain>
    </source>
</reference>
<keyword evidence="3" id="KW-1134">Transmembrane beta strand</keyword>
<organism evidence="9 10">
    <name type="scientific">Prochlorothrix hollandica PCC 9006 = CALU 1027</name>
    <dbReference type="NCBI Taxonomy" id="317619"/>
    <lineage>
        <taxon>Bacteria</taxon>
        <taxon>Bacillati</taxon>
        <taxon>Cyanobacteriota</taxon>
        <taxon>Cyanophyceae</taxon>
        <taxon>Prochlorotrichales</taxon>
        <taxon>Prochlorotrichaceae</taxon>
        <taxon>Prochlorothrix</taxon>
    </lineage>
</organism>
<evidence type="ECO:0000256" key="3">
    <source>
        <dbReference type="ARBA" id="ARBA00022452"/>
    </source>
</evidence>
<protein>
    <submittedName>
        <fullName evidence="9">Long-chain fatty acid transport protein</fullName>
    </submittedName>
</protein>
<keyword evidence="4" id="KW-0812">Transmembrane</keyword>
<dbReference type="AlphaFoldDB" id="A0A0M2PT57"/>
<name>A0A0M2PT57_PROHO</name>
<evidence type="ECO:0000256" key="5">
    <source>
        <dbReference type="ARBA" id="ARBA00022729"/>
    </source>
</evidence>
<evidence type="ECO:0000313" key="10">
    <source>
        <dbReference type="Proteomes" id="UP000034681"/>
    </source>
</evidence>
<dbReference type="PANTHER" id="PTHR35093">
    <property type="entry name" value="OUTER MEMBRANE PROTEIN NMB0088-RELATED"/>
    <property type="match status" value="1"/>
</dbReference>
<sequence>MSKRLLKTGLAIAITATSSHGFASGFALNEQSISGMGTSFAGRSSSADDASTVFGNPAGMARLKREEVYAGAAAIHAKSDIDRVSARSPVGSISGGNDGDMVPTTGVPMGYYVKPLDDKVAFGIGVYVPFGLMTDYESSFQGRYYADKSYVRVITVQPTLSYRFNDKLSVGFGPTFNHIEGELTSSLFTPLGDGKVKVKGDDVAVGFNAGVLYEFTPQTRAGLTYHSRVKYELEGDTRVEASPLAGIAGKYDANLDLTTPESVDMSITHDLSDALTLYVGSTWTRWSRFKEIRVENDSATLPANLSTIVEEQNWHDTWAHAVGLSYKVSPQWTLRTGIAIDQSPTNNVDRSPRVPSGDRTIFSVGAGWSPSQDMTIDVAYSYLQEESVDVNHVSATRGTYRARYKNSAHGLGASLSYRF</sequence>
<dbReference type="EMBL" id="AJTX02000004">
    <property type="protein sequence ID" value="KKI99715.1"/>
    <property type="molecule type" value="Genomic_DNA"/>
</dbReference>
<keyword evidence="5 8" id="KW-0732">Signal</keyword>
<evidence type="ECO:0000256" key="4">
    <source>
        <dbReference type="ARBA" id="ARBA00022692"/>
    </source>
</evidence>
<dbReference type="Proteomes" id="UP000034681">
    <property type="component" value="Unassembled WGS sequence"/>
</dbReference>
<evidence type="ECO:0000256" key="2">
    <source>
        <dbReference type="ARBA" id="ARBA00008163"/>
    </source>
</evidence>
<dbReference type="InterPro" id="IPR005017">
    <property type="entry name" value="OMPP1/FadL/TodX"/>
</dbReference>